<evidence type="ECO:0000256" key="4">
    <source>
        <dbReference type="ARBA" id="ARBA00022692"/>
    </source>
</evidence>
<evidence type="ECO:0000256" key="9">
    <source>
        <dbReference type="ARBA" id="ARBA00023065"/>
    </source>
</evidence>
<dbReference type="Gene3D" id="1.20.58.340">
    <property type="entry name" value="Magnesium transport protein CorA, transmembrane region"/>
    <property type="match status" value="1"/>
</dbReference>
<dbReference type="AlphaFoldDB" id="A0A316W8U9"/>
<dbReference type="GO" id="GO:0045016">
    <property type="term" value="P:mitochondrial magnesium ion transmembrane transport"/>
    <property type="evidence" value="ECO:0007669"/>
    <property type="project" value="TreeGrafter"/>
</dbReference>
<dbReference type="GO" id="GO:0015095">
    <property type="term" value="F:magnesium ion transmembrane transporter activity"/>
    <property type="evidence" value="ECO:0007669"/>
    <property type="project" value="TreeGrafter"/>
</dbReference>
<evidence type="ECO:0000313" key="15">
    <source>
        <dbReference type="Proteomes" id="UP000245783"/>
    </source>
</evidence>
<comment type="similarity">
    <text evidence="2">Belongs to the CorA metal ion transporter (MIT) (TC 1.A.35) family.</text>
</comment>
<keyword evidence="7" id="KW-0809">Transit peptide</keyword>
<keyword evidence="15" id="KW-1185">Reference proteome</keyword>
<evidence type="ECO:0000256" key="8">
    <source>
        <dbReference type="ARBA" id="ARBA00022989"/>
    </source>
</evidence>
<dbReference type="PANTHER" id="PTHR13890">
    <property type="entry name" value="RNA SPLICING PROTEIN MRS2, MITOCHONDRIAL"/>
    <property type="match status" value="1"/>
</dbReference>
<gene>
    <name evidence="14" type="ORF">IE81DRAFT_319358</name>
</gene>
<dbReference type="RefSeq" id="XP_025373154.1">
    <property type="nucleotide sequence ID" value="XM_025512703.1"/>
</dbReference>
<dbReference type="GeneID" id="37034573"/>
<feature type="region of interest" description="Disordered" evidence="12">
    <location>
        <begin position="89"/>
        <end position="114"/>
    </location>
</feature>
<sequence>MASIAPLARSATPTTFARSYIPTASTSYRPAATHVIACRCRPSASQAQRVASYVLGPRLYANSAIDRHAQGFTSRVGLPCADALPLRSFSGRRDSRKKDRGKQTTDASSATTSFELSARCQRGETAKQGALYSSWSLIDQPPQEARKARAEPRPVPMAKSITFNSQSALGRRYRHESVSRLLHPAHKALFSTSSRQRDATLAPASLPQPLPLRCTILDAKGSVEVVSGSFSRASLCAQHKLEARDLRKVDSRVPNVVPTILVRGEAFLVNILHIRALVKKDQVLLFDSYGSTDTALHSAFIYALQHNLSLQPPHSTLPYEFRALESILSSVLSALSSELGVLRNLITDLLEALEENIDREKLLSLLLYTRKLRAFLARCRGSERCIMDVLEEDEDMEAMYLTHSRRNTGEHLELQLLLESFDHQLEELIAQSEAMSSNIDGTREIIDLILDNNRNQLLTLDLRTSIGMLGISVGTLWAGLFGMNLMSGYEEHPFAFYATSSVAFISAVVVGSFGNRILNKTRRVGLAMRTRPSVGKSLLPGWLHGVASSRSAAAMRREEAWMEALSSHSNHAISPSDALEGHGYGGSSALNNSTAQHGALPTAAQSSYTSSGASLSSSSAPDAVPMDSAGPNPFGTAVPSPPSLPSSDHTRTGPLYDAASSSSFSRKAGKTAKKADKTALGGPRPGTNALDTKSEEPLKPWRPFTKGSE</sequence>
<dbReference type="FunFam" id="2.40.128.330:FF:000002">
    <property type="entry name" value="Inner membrane magnesium transporter mrs2"/>
    <property type="match status" value="1"/>
</dbReference>
<proteinExistence type="inferred from homology"/>
<evidence type="ECO:0000313" key="14">
    <source>
        <dbReference type="EMBL" id="PWN45994.1"/>
    </source>
</evidence>
<keyword evidence="11 13" id="KW-0472">Membrane</keyword>
<accession>A0A316W8U9</accession>
<evidence type="ECO:0000256" key="3">
    <source>
        <dbReference type="ARBA" id="ARBA00022448"/>
    </source>
</evidence>
<keyword evidence="6" id="KW-0460">Magnesium</keyword>
<evidence type="ECO:0000256" key="7">
    <source>
        <dbReference type="ARBA" id="ARBA00022946"/>
    </source>
</evidence>
<dbReference type="GO" id="GO:0005743">
    <property type="term" value="C:mitochondrial inner membrane"/>
    <property type="evidence" value="ECO:0007669"/>
    <property type="project" value="UniProtKB-SubCell"/>
</dbReference>
<dbReference type="PANTHER" id="PTHR13890:SF0">
    <property type="entry name" value="MAGNESIUM TRANSPORTER MRS2 HOMOLOG, MITOCHONDRIAL"/>
    <property type="match status" value="1"/>
</dbReference>
<keyword evidence="5" id="KW-0999">Mitochondrion inner membrane</keyword>
<keyword evidence="4 13" id="KW-0812">Transmembrane</keyword>
<name>A0A316W8U9_9BASI</name>
<feature type="transmembrane region" description="Helical" evidence="13">
    <location>
        <begin position="462"/>
        <end position="482"/>
    </location>
</feature>
<feature type="compositionally biased region" description="Low complexity" evidence="12">
    <location>
        <begin position="603"/>
        <end position="623"/>
    </location>
</feature>
<feature type="region of interest" description="Disordered" evidence="12">
    <location>
        <begin position="572"/>
        <end position="709"/>
    </location>
</feature>
<evidence type="ECO:0000256" key="1">
    <source>
        <dbReference type="ARBA" id="ARBA00004448"/>
    </source>
</evidence>
<evidence type="ECO:0000256" key="12">
    <source>
        <dbReference type="SAM" id="MobiDB-lite"/>
    </source>
</evidence>
<dbReference type="InterPro" id="IPR039204">
    <property type="entry name" value="MRS2-like"/>
</dbReference>
<organism evidence="14 15">
    <name type="scientific">Ceraceosorus guamensis</name>
    <dbReference type="NCBI Taxonomy" id="1522189"/>
    <lineage>
        <taxon>Eukaryota</taxon>
        <taxon>Fungi</taxon>
        <taxon>Dikarya</taxon>
        <taxon>Basidiomycota</taxon>
        <taxon>Ustilaginomycotina</taxon>
        <taxon>Exobasidiomycetes</taxon>
        <taxon>Ceraceosorales</taxon>
        <taxon>Ceraceosoraceae</taxon>
        <taxon>Ceraceosorus</taxon>
    </lineage>
</organism>
<dbReference type="InParanoid" id="A0A316W8U9"/>
<evidence type="ECO:0000256" key="11">
    <source>
        <dbReference type="ARBA" id="ARBA00023136"/>
    </source>
</evidence>
<reference evidence="14 15" key="1">
    <citation type="journal article" date="2018" name="Mol. Biol. Evol.">
        <title>Broad Genomic Sampling Reveals a Smut Pathogenic Ancestry of the Fungal Clade Ustilaginomycotina.</title>
        <authorList>
            <person name="Kijpornyongpan T."/>
            <person name="Mondo S.J."/>
            <person name="Barry K."/>
            <person name="Sandor L."/>
            <person name="Lee J."/>
            <person name="Lipzen A."/>
            <person name="Pangilinan J."/>
            <person name="LaButti K."/>
            <person name="Hainaut M."/>
            <person name="Henrissat B."/>
            <person name="Grigoriev I.V."/>
            <person name="Spatafora J.W."/>
            <person name="Aime M.C."/>
        </authorList>
    </citation>
    <scope>NUCLEOTIDE SEQUENCE [LARGE SCALE GENOMIC DNA]</scope>
    <source>
        <strain evidence="14 15">MCA 4658</strain>
    </source>
</reference>
<keyword evidence="8 13" id="KW-1133">Transmembrane helix</keyword>
<comment type="subcellular location">
    <subcellularLocation>
        <location evidence="1">Mitochondrion inner membrane</location>
        <topology evidence="1">Multi-pass membrane protein</topology>
    </subcellularLocation>
</comment>
<evidence type="ECO:0000256" key="6">
    <source>
        <dbReference type="ARBA" id="ARBA00022842"/>
    </source>
</evidence>
<dbReference type="CDD" id="cd12823">
    <property type="entry name" value="Mrs2_Mfm1p-like"/>
    <property type="match status" value="1"/>
</dbReference>
<dbReference type="EMBL" id="KZ819352">
    <property type="protein sequence ID" value="PWN45994.1"/>
    <property type="molecule type" value="Genomic_DNA"/>
</dbReference>
<keyword evidence="10" id="KW-0496">Mitochondrion</keyword>
<protein>
    <submittedName>
        <fullName evidence="14">Cora-domain-containing protein</fullName>
    </submittedName>
</protein>
<evidence type="ECO:0000256" key="2">
    <source>
        <dbReference type="ARBA" id="ARBA00009765"/>
    </source>
</evidence>
<feature type="compositionally biased region" description="Basic and acidic residues" evidence="12">
    <location>
        <begin position="91"/>
        <end position="103"/>
    </location>
</feature>
<feature type="compositionally biased region" description="Polar residues" evidence="12">
    <location>
        <begin position="104"/>
        <end position="114"/>
    </location>
</feature>
<dbReference type="Proteomes" id="UP000245783">
    <property type="component" value="Unassembled WGS sequence"/>
</dbReference>
<feature type="transmembrane region" description="Helical" evidence="13">
    <location>
        <begin position="494"/>
        <end position="513"/>
    </location>
</feature>
<evidence type="ECO:0000256" key="5">
    <source>
        <dbReference type="ARBA" id="ARBA00022792"/>
    </source>
</evidence>
<keyword evidence="3" id="KW-0813">Transport</keyword>
<evidence type="ECO:0000256" key="10">
    <source>
        <dbReference type="ARBA" id="ARBA00023128"/>
    </source>
</evidence>
<dbReference type="Gene3D" id="2.40.128.330">
    <property type="match status" value="1"/>
</dbReference>
<dbReference type="OrthoDB" id="10251508at2759"/>
<keyword evidence="9" id="KW-0406">Ion transport</keyword>
<evidence type="ECO:0000256" key="13">
    <source>
        <dbReference type="SAM" id="Phobius"/>
    </source>
</evidence>
<dbReference type="STRING" id="1522189.A0A316W8U9"/>
<dbReference type="Pfam" id="PF22099">
    <property type="entry name" value="MRS2-like"/>
    <property type="match status" value="1"/>
</dbReference>